<keyword evidence="2" id="KW-1185">Reference proteome</keyword>
<protein>
    <submittedName>
        <fullName evidence="3">Uncharacterized protein</fullName>
    </submittedName>
</protein>
<evidence type="ECO:0000313" key="2">
    <source>
        <dbReference type="Proteomes" id="UP000095280"/>
    </source>
</evidence>
<organism evidence="2 3">
    <name type="scientific">Macrostomum lignano</name>
    <dbReference type="NCBI Taxonomy" id="282301"/>
    <lineage>
        <taxon>Eukaryota</taxon>
        <taxon>Metazoa</taxon>
        <taxon>Spiralia</taxon>
        <taxon>Lophotrochozoa</taxon>
        <taxon>Platyhelminthes</taxon>
        <taxon>Rhabditophora</taxon>
        <taxon>Macrostomorpha</taxon>
        <taxon>Macrostomida</taxon>
        <taxon>Macrostomidae</taxon>
        <taxon>Macrostomum</taxon>
    </lineage>
</organism>
<dbReference type="Gene3D" id="2.30.30.1020">
    <property type="entry name" value="CCR4-NOT complex subunit 2/3/5, C-terminal domain"/>
    <property type="match status" value="1"/>
</dbReference>
<feature type="compositionally biased region" description="Basic and acidic residues" evidence="1">
    <location>
        <begin position="39"/>
        <end position="48"/>
    </location>
</feature>
<sequence length="361" mass="39616">YAVKIPSSANSFSIASLKPNSQLLAKEDRLSGQLAGNKHHTDSNKEGQGEGAKATQGGDTRAGHAAGAAAASTPPCQLLLLPLNPGAASASFSIQQEIFPGSARRSKRPERRNGRSSWTNWRAFLSICGGGGGSGSRVIRDRFGMLGLLVLHSAVRGEPRGHQVHRARRGPPMASALPMTQQGDLHPLLASPLSDCCLHKPQYSDHPVPLEYLVGLQVRDRLPPPPLDQLPVETLFGCSNACTCDRLQLCAAKELHKRHWRCTSGLSGAEGERGRYLCWDTDSWSVQARVFRTFTTTRLTTRLPTSATRRYLSWQRRRQRAGDRGARCRTRQRLPLRRRLDCISSSVRGNGKAPLFMQISF</sequence>
<evidence type="ECO:0000256" key="1">
    <source>
        <dbReference type="SAM" id="MobiDB-lite"/>
    </source>
</evidence>
<dbReference type="Proteomes" id="UP000095280">
    <property type="component" value="Unplaced"/>
</dbReference>
<reference evidence="3" key="1">
    <citation type="submission" date="2016-11" db="UniProtKB">
        <authorList>
            <consortium name="WormBaseParasite"/>
        </authorList>
    </citation>
    <scope>IDENTIFICATION</scope>
</reference>
<evidence type="ECO:0000313" key="3">
    <source>
        <dbReference type="WBParaSite" id="maker-unitig_26037-snap-gene-0.2-mRNA-1"/>
    </source>
</evidence>
<proteinExistence type="predicted"/>
<name>A0A1I8F9L6_9PLAT</name>
<feature type="region of interest" description="Disordered" evidence="1">
    <location>
        <begin position="25"/>
        <end position="68"/>
    </location>
</feature>
<dbReference type="InterPro" id="IPR038635">
    <property type="entry name" value="CCR4-NOT_su2/3/5_C_sf"/>
</dbReference>
<dbReference type="WBParaSite" id="maker-unitig_26037-snap-gene-0.2-mRNA-1">
    <property type="protein sequence ID" value="maker-unitig_26037-snap-gene-0.2-mRNA-1"/>
    <property type="gene ID" value="maker-unitig_26037-snap-gene-0.2"/>
</dbReference>
<accession>A0A1I8F9L6</accession>
<dbReference type="AlphaFoldDB" id="A0A1I8F9L6"/>